<feature type="region of interest" description="Disordered" evidence="1">
    <location>
        <begin position="25"/>
        <end position="54"/>
    </location>
</feature>
<evidence type="ECO:0000313" key="3">
    <source>
        <dbReference type="Proteomes" id="UP000705823"/>
    </source>
</evidence>
<reference evidence="2" key="1">
    <citation type="submission" date="2019-02" db="EMBL/GenBank/DDBJ databases">
        <title>Halonotius sp. a new haloarchaeum isolated from saline soil.</title>
        <authorList>
            <person name="Duran-Viseras A."/>
            <person name="Sanchez-Porro C."/>
            <person name="Ventosa A."/>
        </authorList>
    </citation>
    <scope>NUCLEOTIDE SEQUENCE</scope>
    <source>
        <strain evidence="2">F15B</strain>
    </source>
</reference>
<dbReference type="OrthoDB" id="188277at2157"/>
<name>A0A8J8PAH4_9EURY</name>
<sequence>MNRTTIFAVGAALLLLVGAMPAAAAAAPADEPVDNQATDDRSVGPSGGLPGPVPDFVSGIHDTINSFLNGEIDNLGKALSDMLGGQTPADSAPATADA</sequence>
<comment type="caution">
    <text evidence="2">The sequence shown here is derived from an EMBL/GenBank/DDBJ whole genome shotgun (WGS) entry which is preliminary data.</text>
</comment>
<protein>
    <submittedName>
        <fullName evidence="2">Uncharacterized protein</fullName>
    </submittedName>
</protein>
<proteinExistence type="predicted"/>
<dbReference type="RefSeq" id="WP_142979146.1">
    <property type="nucleotide sequence ID" value="NZ_RKLU01000002.1"/>
</dbReference>
<keyword evidence="3" id="KW-1185">Reference proteome</keyword>
<dbReference type="EMBL" id="RKLU01000002">
    <property type="protein sequence ID" value="TQQ82881.1"/>
    <property type="molecule type" value="Genomic_DNA"/>
</dbReference>
<evidence type="ECO:0000313" key="2">
    <source>
        <dbReference type="EMBL" id="TQQ82881.1"/>
    </source>
</evidence>
<gene>
    <name evidence="2" type="ORF">EGH24_05430</name>
</gene>
<dbReference type="Proteomes" id="UP000705823">
    <property type="component" value="Unassembled WGS sequence"/>
</dbReference>
<dbReference type="AlphaFoldDB" id="A0A8J8PAH4"/>
<evidence type="ECO:0000256" key="1">
    <source>
        <dbReference type="SAM" id="MobiDB-lite"/>
    </source>
</evidence>
<accession>A0A8J8PAH4</accession>
<organism evidence="2 3">
    <name type="scientific">Halonotius terrestris</name>
    <dbReference type="NCBI Taxonomy" id="2487750"/>
    <lineage>
        <taxon>Archaea</taxon>
        <taxon>Methanobacteriati</taxon>
        <taxon>Methanobacteriota</taxon>
        <taxon>Stenosarchaea group</taxon>
        <taxon>Halobacteria</taxon>
        <taxon>Halobacteriales</taxon>
        <taxon>Haloferacaceae</taxon>
        <taxon>Halonotius</taxon>
    </lineage>
</organism>